<protein>
    <submittedName>
        <fullName evidence="2">Uncharacterized protein</fullName>
    </submittedName>
</protein>
<dbReference type="EMBL" id="CP048882">
    <property type="protein sequence ID" value="QPP06834.1"/>
    <property type="molecule type" value="Genomic_DNA"/>
</dbReference>
<keyword evidence="3" id="KW-1185">Reference proteome</keyword>
<dbReference type="KEGG" id="sbat:G4Z16_11005"/>
<accession>A0A7T1WRS9</accession>
<organism evidence="2 3">
    <name type="scientific">Streptomyces bathyalis</name>
    <dbReference type="NCBI Taxonomy" id="2710756"/>
    <lineage>
        <taxon>Bacteria</taxon>
        <taxon>Bacillati</taxon>
        <taxon>Actinomycetota</taxon>
        <taxon>Actinomycetes</taxon>
        <taxon>Kitasatosporales</taxon>
        <taxon>Streptomycetaceae</taxon>
        <taxon>Streptomyces</taxon>
    </lineage>
</organism>
<evidence type="ECO:0000256" key="1">
    <source>
        <dbReference type="SAM" id="MobiDB-lite"/>
    </source>
</evidence>
<evidence type="ECO:0000313" key="3">
    <source>
        <dbReference type="Proteomes" id="UP000595046"/>
    </source>
</evidence>
<feature type="region of interest" description="Disordered" evidence="1">
    <location>
        <begin position="45"/>
        <end position="79"/>
    </location>
</feature>
<dbReference type="AlphaFoldDB" id="A0A7T1WRS9"/>
<reference evidence="3" key="1">
    <citation type="submission" date="2020-02" db="EMBL/GenBank/DDBJ databases">
        <title>Streptomyces sp. ASO4wet.</title>
        <authorList>
            <person name="Risdian C."/>
            <person name="Landwehr W."/>
            <person name="Schupp P."/>
            <person name="Wink J."/>
        </authorList>
    </citation>
    <scope>NUCLEOTIDE SEQUENCE [LARGE SCALE GENOMIC DNA]</scope>
    <source>
        <strain evidence="3">ASO4wet</strain>
    </source>
</reference>
<dbReference type="Proteomes" id="UP000595046">
    <property type="component" value="Chromosome"/>
</dbReference>
<name>A0A7T1WRS9_9ACTN</name>
<sequence>MNTTWTTANITSSGMVFSGVFTSEEMTRPNIIDVKPSALITTQTSTAVGTSRQHKHQRHEALVRGDDGDIAADQRPQLP</sequence>
<evidence type="ECO:0000313" key="2">
    <source>
        <dbReference type="EMBL" id="QPP06834.1"/>
    </source>
</evidence>
<proteinExistence type="predicted"/>
<gene>
    <name evidence="2" type="ORF">G4Z16_11005</name>
</gene>